<proteinExistence type="predicted"/>
<name>A0A841HP59_9GAMM</name>
<feature type="transmembrane region" description="Helical" evidence="1">
    <location>
        <begin position="260"/>
        <end position="278"/>
    </location>
</feature>
<feature type="transmembrane region" description="Helical" evidence="1">
    <location>
        <begin position="227"/>
        <end position="248"/>
    </location>
</feature>
<comment type="caution">
    <text evidence="3">The sequence shown here is derived from an EMBL/GenBank/DDBJ whole genome shotgun (WGS) entry which is preliminary data.</text>
</comment>
<reference evidence="3 4" key="1">
    <citation type="submission" date="2020-08" db="EMBL/GenBank/DDBJ databases">
        <title>Genomic Encyclopedia of Type Strains, Phase IV (KMG-IV): sequencing the most valuable type-strain genomes for metagenomic binning, comparative biology and taxonomic classification.</title>
        <authorList>
            <person name="Goeker M."/>
        </authorList>
    </citation>
    <scope>NUCLEOTIDE SEQUENCE [LARGE SCALE GENOMIC DNA]</scope>
    <source>
        <strain evidence="3 4">DSM 26723</strain>
    </source>
</reference>
<dbReference type="InterPro" id="IPR052529">
    <property type="entry name" value="Bact_Transport_Assoc"/>
</dbReference>
<dbReference type="EMBL" id="JACHHZ010000003">
    <property type="protein sequence ID" value="MBB6093725.1"/>
    <property type="molecule type" value="Genomic_DNA"/>
</dbReference>
<sequence>MTQSASARIDTLDAIRGAAVMGILIMNIVDMAMPGYAYYNPYYYGGSEGANFLTWAISYALFDGKMRGLFTMMFGASMALILQRAFESGESPARVHYSRMFWLLVFGMIHVWLIWYGDILVLYSVAGMIAYFAWRWRTKTLVWVGVALLVLKLVAAIFTYDAMEQIRQEGRSPDATVEAREQWEQLQAQIELPSVESQLAGYRGSYADALEARIPLTMYILTAAHPLAMPDTLALIFFGMALFRLGFFSGEWSPRTYRRIAVWGFVICVPLHIPLILMNDADRFSPITLHLTEAIHLTLLRPWLTLAHASVVVLFMQSHHARWLAERLTAAGRAAFTNYLGTSIVCTLIFNGYGLGLYGHLERWQSYLIVLPVWALILLWSKPWLEKFEYGPLEWLWRSLSRGKPQPFVKVLKNSPGTPDAPARSSHP</sequence>
<feature type="transmembrane region" description="Helical" evidence="1">
    <location>
        <begin position="101"/>
        <end position="134"/>
    </location>
</feature>
<evidence type="ECO:0000259" key="2">
    <source>
        <dbReference type="Pfam" id="PF04235"/>
    </source>
</evidence>
<dbReference type="RefSeq" id="WP_184332387.1">
    <property type="nucleotide sequence ID" value="NZ_JACHHZ010000003.1"/>
</dbReference>
<accession>A0A841HP59</accession>
<dbReference type="Pfam" id="PF04235">
    <property type="entry name" value="DUF418"/>
    <property type="match status" value="1"/>
</dbReference>
<dbReference type="Proteomes" id="UP000588068">
    <property type="component" value="Unassembled WGS sequence"/>
</dbReference>
<keyword evidence="1" id="KW-1133">Transmembrane helix</keyword>
<dbReference type="InterPro" id="IPR007349">
    <property type="entry name" value="DUF418"/>
</dbReference>
<evidence type="ECO:0000313" key="4">
    <source>
        <dbReference type="Proteomes" id="UP000588068"/>
    </source>
</evidence>
<evidence type="ECO:0000313" key="3">
    <source>
        <dbReference type="EMBL" id="MBB6093725.1"/>
    </source>
</evidence>
<dbReference type="PANTHER" id="PTHR30590:SF2">
    <property type="entry name" value="INNER MEMBRANE PROTEIN"/>
    <property type="match status" value="1"/>
</dbReference>
<keyword evidence="4" id="KW-1185">Reference proteome</keyword>
<feature type="transmembrane region" description="Helical" evidence="1">
    <location>
        <begin position="336"/>
        <end position="358"/>
    </location>
</feature>
<dbReference type="AlphaFoldDB" id="A0A841HP59"/>
<feature type="transmembrane region" description="Helical" evidence="1">
    <location>
        <begin position="12"/>
        <end position="29"/>
    </location>
</feature>
<organism evidence="3 4">
    <name type="scientific">Povalibacter uvarum</name>
    <dbReference type="NCBI Taxonomy" id="732238"/>
    <lineage>
        <taxon>Bacteria</taxon>
        <taxon>Pseudomonadati</taxon>
        <taxon>Pseudomonadota</taxon>
        <taxon>Gammaproteobacteria</taxon>
        <taxon>Steroidobacterales</taxon>
        <taxon>Steroidobacteraceae</taxon>
        <taxon>Povalibacter</taxon>
    </lineage>
</organism>
<feature type="transmembrane region" description="Helical" evidence="1">
    <location>
        <begin position="298"/>
        <end position="316"/>
    </location>
</feature>
<keyword evidence="1" id="KW-0472">Membrane</keyword>
<dbReference type="PANTHER" id="PTHR30590">
    <property type="entry name" value="INNER MEMBRANE PROTEIN"/>
    <property type="match status" value="1"/>
</dbReference>
<feature type="transmembrane region" description="Helical" evidence="1">
    <location>
        <begin position="364"/>
        <end position="381"/>
    </location>
</feature>
<gene>
    <name evidence="3" type="ORF">HNQ60_002606</name>
</gene>
<protein>
    <recommendedName>
        <fullName evidence="2">DUF418 domain-containing protein</fullName>
    </recommendedName>
</protein>
<evidence type="ECO:0000256" key="1">
    <source>
        <dbReference type="SAM" id="Phobius"/>
    </source>
</evidence>
<feature type="transmembrane region" description="Helical" evidence="1">
    <location>
        <begin position="141"/>
        <end position="160"/>
    </location>
</feature>
<feature type="domain" description="DUF418" evidence="2">
    <location>
        <begin position="242"/>
        <end position="403"/>
    </location>
</feature>
<keyword evidence="1" id="KW-0812">Transmembrane</keyword>